<protein>
    <submittedName>
        <fullName evidence="1">Uncharacterized protein</fullName>
    </submittedName>
</protein>
<name>A0A1S1LL25_MYCCH</name>
<sequence length="105" mass="11849">MKYPTDIVTDRGWERIHPGHGLATDILEQDLRDNGGSAPRPGEQLVVEEVWMRFVPRVKRCAQLGGFGCDQDGQWHQHWEGTRPGNGEPFTIVRWDKATNLAGAQ</sequence>
<dbReference type="AlphaFoldDB" id="A0A1S1LL25"/>
<reference evidence="1 2" key="1">
    <citation type="submission" date="2016-10" db="EMBL/GenBank/DDBJ databases">
        <title>Evaluation of Human, Veterinary and Environmental Mycobacterium chelonae Isolates by Core Genome Phylogenomic Analysis, Targeted Gene Comparison, and Anti-microbial Susceptibility Patterns: A Tale of Mistaken Identities.</title>
        <authorList>
            <person name="Fogelson S.B."/>
            <person name="Camus A.C."/>
            <person name="Lorenz W."/>
            <person name="Vasireddy R."/>
            <person name="Vasireddy S."/>
            <person name="Smith T."/>
            <person name="Brown-Elliott B.A."/>
            <person name="Wallace R.J.Jr."/>
            <person name="Hasan N.A."/>
            <person name="Reischl U."/>
            <person name="Sanchez S."/>
        </authorList>
    </citation>
    <scope>NUCLEOTIDE SEQUENCE [LARGE SCALE GENOMIC DNA]</scope>
    <source>
        <strain evidence="1 2">15515</strain>
    </source>
</reference>
<dbReference type="Proteomes" id="UP000180043">
    <property type="component" value="Unassembled WGS sequence"/>
</dbReference>
<evidence type="ECO:0000313" key="1">
    <source>
        <dbReference type="EMBL" id="OHU47294.1"/>
    </source>
</evidence>
<dbReference type="RefSeq" id="WP_070947914.1">
    <property type="nucleotide sequence ID" value="NZ_MLIQ01000042.1"/>
</dbReference>
<dbReference type="EMBL" id="MLIQ01000042">
    <property type="protein sequence ID" value="OHU47294.1"/>
    <property type="molecule type" value="Genomic_DNA"/>
</dbReference>
<evidence type="ECO:0000313" key="2">
    <source>
        <dbReference type="Proteomes" id="UP000180043"/>
    </source>
</evidence>
<accession>A0A1S1LL25</accession>
<comment type="caution">
    <text evidence="1">The sequence shown here is derived from an EMBL/GenBank/DDBJ whole genome shotgun (WGS) entry which is preliminary data.</text>
</comment>
<organism evidence="1 2">
    <name type="scientific">Mycobacteroides chelonae</name>
    <name type="common">Mycobacterium chelonae</name>
    <dbReference type="NCBI Taxonomy" id="1774"/>
    <lineage>
        <taxon>Bacteria</taxon>
        <taxon>Bacillati</taxon>
        <taxon>Actinomycetota</taxon>
        <taxon>Actinomycetes</taxon>
        <taxon>Mycobacteriales</taxon>
        <taxon>Mycobacteriaceae</taxon>
        <taxon>Mycobacteroides</taxon>
    </lineage>
</organism>
<gene>
    <name evidence="1" type="ORF">BKG82_26960</name>
</gene>
<proteinExistence type="predicted"/>